<proteinExistence type="predicted"/>
<dbReference type="SUPFAM" id="SSF69593">
    <property type="entry name" value="Glycerol-3-phosphate (1)-acyltransferase"/>
    <property type="match status" value="1"/>
</dbReference>
<dbReference type="Pfam" id="PF01553">
    <property type="entry name" value="Acyltransferase"/>
    <property type="match status" value="1"/>
</dbReference>
<evidence type="ECO:0000259" key="2">
    <source>
        <dbReference type="SMART" id="SM00563"/>
    </source>
</evidence>
<dbReference type="CDD" id="cd07987">
    <property type="entry name" value="LPLAT_MGAT-like"/>
    <property type="match status" value="1"/>
</dbReference>
<reference evidence="4" key="1">
    <citation type="journal article" date="2019" name="Int. J. Syst. Evol. Microbiol.">
        <title>The Global Catalogue of Microorganisms (GCM) 10K type strain sequencing project: providing services to taxonomists for standard genome sequencing and annotation.</title>
        <authorList>
            <consortium name="The Broad Institute Genomics Platform"/>
            <consortium name="The Broad Institute Genome Sequencing Center for Infectious Disease"/>
            <person name="Wu L."/>
            <person name="Ma J."/>
        </authorList>
    </citation>
    <scope>NUCLEOTIDE SEQUENCE [LARGE SCALE GENOMIC DNA]</scope>
    <source>
        <strain evidence="4">TBRC 4489</strain>
    </source>
</reference>
<gene>
    <name evidence="3" type="ORF">ACFOWE_10140</name>
</gene>
<protein>
    <submittedName>
        <fullName evidence="3">Lysophospholipid acyltransferase family protein</fullName>
    </submittedName>
</protein>
<evidence type="ECO:0000256" key="1">
    <source>
        <dbReference type="SAM" id="MobiDB-lite"/>
    </source>
</evidence>
<dbReference type="PANTHER" id="PTHR22753:SF14">
    <property type="entry name" value="MONOACYLGLYCEROL_DIACYLGLYCEROL O-ACYLTRANSFERASE"/>
    <property type="match status" value="1"/>
</dbReference>
<keyword evidence="3" id="KW-0808">Transferase</keyword>
<evidence type="ECO:0000313" key="4">
    <source>
        <dbReference type="Proteomes" id="UP001595850"/>
    </source>
</evidence>
<dbReference type="RefSeq" id="WP_377286959.1">
    <property type="nucleotide sequence ID" value="NZ_JBHSBM010000013.1"/>
</dbReference>
<dbReference type="InterPro" id="IPR002123">
    <property type="entry name" value="Plipid/glycerol_acylTrfase"/>
</dbReference>
<dbReference type="EMBL" id="JBHSBM010000013">
    <property type="protein sequence ID" value="MFC4058655.1"/>
    <property type="molecule type" value="Genomic_DNA"/>
</dbReference>
<feature type="region of interest" description="Disordered" evidence="1">
    <location>
        <begin position="1"/>
        <end position="75"/>
    </location>
</feature>
<accession>A0ABV8I429</accession>
<sequence>MSARAGRAGEPHEAQVIPISRARAGHGPAGSGGDGTDTPGGPPDGAPGGTSGGTPGQGRDEGHGEGHGDPWTGDGRDDDRLAAFLAFLRRRLTGQYEVDEFGFDPELTDKVLLELIRPLYRHWFRVETVGIENVPGDCGALIVANHSGTIPVDALMLQVALHDDHPDRRPVRLLGADLVYQLPLLGHLSRKTGHTLACRQDADRLLRKGELVGVFPEGFKGVGKPFSERYRLQRFGRGGFVASAIRAGVPIVPCAIVGAEEIYPKIGDLRLLARALGLPYLPVTPLFPWLGPLGLVPLPSKWMIGFGEPIRTDEYDPADADDPMLVFNLTDHVREVIQQQLDELRLRRGHAFPPFF</sequence>
<evidence type="ECO:0000313" key="3">
    <source>
        <dbReference type="EMBL" id="MFC4058655.1"/>
    </source>
</evidence>
<feature type="compositionally biased region" description="Basic and acidic residues" evidence="1">
    <location>
        <begin position="58"/>
        <end position="75"/>
    </location>
</feature>
<name>A0ABV8I429_9ACTN</name>
<dbReference type="Proteomes" id="UP001595850">
    <property type="component" value="Unassembled WGS sequence"/>
</dbReference>
<dbReference type="SMART" id="SM00563">
    <property type="entry name" value="PlsC"/>
    <property type="match status" value="1"/>
</dbReference>
<dbReference type="GO" id="GO:0016746">
    <property type="term" value="F:acyltransferase activity"/>
    <property type="evidence" value="ECO:0007669"/>
    <property type="project" value="UniProtKB-KW"/>
</dbReference>
<dbReference type="PANTHER" id="PTHR22753">
    <property type="entry name" value="TRANSMEMBRANE PROTEIN 68"/>
    <property type="match status" value="1"/>
</dbReference>
<keyword evidence="4" id="KW-1185">Reference proteome</keyword>
<comment type="caution">
    <text evidence="3">The sequence shown here is derived from an EMBL/GenBank/DDBJ whole genome shotgun (WGS) entry which is preliminary data.</text>
</comment>
<feature type="domain" description="Phospholipid/glycerol acyltransferase" evidence="2">
    <location>
        <begin position="140"/>
        <end position="259"/>
    </location>
</feature>
<feature type="compositionally biased region" description="Gly residues" evidence="1">
    <location>
        <begin position="46"/>
        <end position="56"/>
    </location>
</feature>
<keyword evidence="3" id="KW-0012">Acyltransferase</keyword>
<organism evidence="3 4">
    <name type="scientific">Planomonospora corallina</name>
    <dbReference type="NCBI Taxonomy" id="1806052"/>
    <lineage>
        <taxon>Bacteria</taxon>
        <taxon>Bacillati</taxon>
        <taxon>Actinomycetota</taxon>
        <taxon>Actinomycetes</taxon>
        <taxon>Streptosporangiales</taxon>
        <taxon>Streptosporangiaceae</taxon>
        <taxon>Planomonospora</taxon>
    </lineage>
</organism>